<dbReference type="EC" id="2.7.13.3" evidence="2"/>
<dbReference type="CDD" id="cd00082">
    <property type="entry name" value="HisKA"/>
    <property type="match status" value="1"/>
</dbReference>
<dbReference type="SMART" id="SM00387">
    <property type="entry name" value="HATPase_c"/>
    <property type="match status" value="1"/>
</dbReference>
<feature type="transmembrane region" description="Helical" evidence="4">
    <location>
        <begin position="252"/>
        <end position="273"/>
    </location>
</feature>
<accession>A0A081DD07</accession>
<dbReference type="InterPro" id="IPR036097">
    <property type="entry name" value="HisK_dim/P_sf"/>
</dbReference>
<dbReference type="PRINTS" id="PR00344">
    <property type="entry name" value="BCTRLSENSOR"/>
</dbReference>
<dbReference type="Pfam" id="PF02518">
    <property type="entry name" value="HATPase_c"/>
    <property type="match status" value="1"/>
</dbReference>
<dbReference type="InterPro" id="IPR003594">
    <property type="entry name" value="HATPase_dom"/>
</dbReference>
<dbReference type="Pfam" id="PF00512">
    <property type="entry name" value="HisKA"/>
    <property type="match status" value="1"/>
</dbReference>
<organism evidence="6 7">
    <name type="scientific">Nonlabens ulvanivorans</name>
    <name type="common">Persicivirga ulvanivorans</name>
    <dbReference type="NCBI Taxonomy" id="906888"/>
    <lineage>
        <taxon>Bacteria</taxon>
        <taxon>Pseudomonadati</taxon>
        <taxon>Bacteroidota</taxon>
        <taxon>Flavobacteriia</taxon>
        <taxon>Flavobacteriales</taxon>
        <taxon>Flavobacteriaceae</taxon>
        <taxon>Nonlabens</taxon>
    </lineage>
</organism>
<sequence length="500" mass="56551">MNERSYRYLLYLISAVIAITLAIQVYWNYKNYKESERQLKIDLQTTLDQSVEDYFTLRAKNNTISFINNGENEFGITDVFEQLDFEDLDENDELRFPDSVNIKGITILKGVHADTLPRFKVKANNDLPDIHITDKKGSDSTSVKISNIRFTDDESETEIEELTNRIVFSIKSNKLRVEKVDSLFKNQLEAKNISINHQLVYKTLDSTYQTTTHSLPGDAITSLSELIDDDNELELIYSGLNTNVLKRNLTGILLSTLLIASIILCLFYLLNIIKRQKNLNAMKNDLISNITHEFKTPIATTSAALEGVQNFTSTGDIEKTDRYLNMGREQLDKLNNMVEKLLETASLDGKELALQKGELVIADMIDVLVSKFKSQTSKSIKFINHTSDSNFAGDGFHLENAFNNLIDNAIKYGGTNIQLELYKSAQQYELLVTDSGTGLTAKESKQIFNQFYRVPKGNVHDVKGFGIGLYYTKSIIEKHGGSITVTTKPSTQFKIVLPHE</sequence>
<evidence type="ECO:0000256" key="3">
    <source>
        <dbReference type="ARBA" id="ARBA00022553"/>
    </source>
</evidence>
<comment type="caution">
    <text evidence="6">The sequence shown here is derived from an EMBL/GenBank/DDBJ whole genome shotgun (WGS) entry which is preliminary data.</text>
</comment>
<dbReference type="InterPro" id="IPR004358">
    <property type="entry name" value="Sig_transdc_His_kin-like_C"/>
</dbReference>
<dbReference type="SMART" id="SM00388">
    <property type="entry name" value="HisKA"/>
    <property type="match status" value="1"/>
</dbReference>
<feature type="domain" description="Histidine kinase" evidence="5">
    <location>
        <begin position="289"/>
        <end position="500"/>
    </location>
</feature>
<dbReference type="GO" id="GO:0000155">
    <property type="term" value="F:phosphorelay sensor kinase activity"/>
    <property type="evidence" value="ECO:0007669"/>
    <property type="project" value="InterPro"/>
</dbReference>
<keyword evidence="6" id="KW-0808">Transferase</keyword>
<dbReference type="SUPFAM" id="SSF47384">
    <property type="entry name" value="Homodimeric domain of signal transducing histidine kinase"/>
    <property type="match status" value="1"/>
</dbReference>
<dbReference type="Proteomes" id="UP000028980">
    <property type="component" value="Unassembled WGS sequence"/>
</dbReference>
<dbReference type="InterPro" id="IPR005467">
    <property type="entry name" value="His_kinase_dom"/>
</dbReference>
<dbReference type="EMBL" id="BBLG01000005">
    <property type="protein sequence ID" value="GAK76803.1"/>
    <property type="molecule type" value="Genomic_DNA"/>
</dbReference>
<gene>
    <name evidence="6" type="ORF">JCM19296_2403</name>
</gene>
<keyword evidence="6" id="KW-0418">Kinase</keyword>
<evidence type="ECO:0000256" key="2">
    <source>
        <dbReference type="ARBA" id="ARBA00012438"/>
    </source>
</evidence>
<dbReference type="SUPFAM" id="SSF55874">
    <property type="entry name" value="ATPase domain of HSP90 chaperone/DNA topoisomerase II/histidine kinase"/>
    <property type="match status" value="1"/>
</dbReference>
<feature type="transmembrane region" description="Helical" evidence="4">
    <location>
        <begin position="9"/>
        <end position="27"/>
    </location>
</feature>
<dbReference type="CDD" id="cd00075">
    <property type="entry name" value="HATPase"/>
    <property type="match status" value="1"/>
</dbReference>
<protein>
    <recommendedName>
        <fullName evidence="2">histidine kinase</fullName>
        <ecNumber evidence="2">2.7.13.3</ecNumber>
    </recommendedName>
</protein>
<dbReference type="PROSITE" id="PS50109">
    <property type="entry name" value="HIS_KIN"/>
    <property type="match status" value="1"/>
</dbReference>
<dbReference type="InterPro" id="IPR003661">
    <property type="entry name" value="HisK_dim/P_dom"/>
</dbReference>
<dbReference type="PANTHER" id="PTHR43547:SF2">
    <property type="entry name" value="HYBRID SIGNAL TRANSDUCTION HISTIDINE KINASE C"/>
    <property type="match status" value="1"/>
</dbReference>
<evidence type="ECO:0000313" key="7">
    <source>
        <dbReference type="Proteomes" id="UP000028980"/>
    </source>
</evidence>
<dbReference type="Gene3D" id="3.30.565.10">
    <property type="entry name" value="Histidine kinase-like ATPase, C-terminal domain"/>
    <property type="match status" value="1"/>
</dbReference>
<dbReference type="Gene3D" id="1.10.287.130">
    <property type="match status" value="1"/>
</dbReference>
<proteinExistence type="predicted"/>
<keyword evidence="4" id="KW-1133">Transmembrane helix</keyword>
<name>A0A081DD07_NONUL</name>
<comment type="catalytic activity">
    <reaction evidence="1">
        <text>ATP + protein L-histidine = ADP + protein N-phospho-L-histidine.</text>
        <dbReference type="EC" id="2.7.13.3"/>
    </reaction>
</comment>
<keyword evidence="3" id="KW-0597">Phosphoprotein</keyword>
<evidence type="ECO:0000313" key="6">
    <source>
        <dbReference type="EMBL" id="GAK76803.1"/>
    </source>
</evidence>
<dbReference type="PANTHER" id="PTHR43547">
    <property type="entry name" value="TWO-COMPONENT HISTIDINE KINASE"/>
    <property type="match status" value="1"/>
</dbReference>
<evidence type="ECO:0000259" key="5">
    <source>
        <dbReference type="PROSITE" id="PS50109"/>
    </source>
</evidence>
<keyword evidence="4" id="KW-0472">Membrane</keyword>
<dbReference type="InterPro" id="IPR036890">
    <property type="entry name" value="HATPase_C_sf"/>
</dbReference>
<evidence type="ECO:0000256" key="4">
    <source>
        <dbReference type="SAM" id="Phobius"/>
    </source>
</evidence>
<dbReference type="AlphaFoldDB" id="A0A081DD07"/>
<evidence type="ECO:0000256" key="1">
    <source>
        <dbReference type="ARBA" id="ARBA00000085"/>
    </source>
</evidence>
<reference evidence="6 7" key="1">
    <citation type="journal article" date="2014" name="Genome Announc.">
        <title>Draft Genome Sequences of Marine Flavobacterium Nonlabens Strains NR17, NR24, NR27, NR32, NR33, and Ara13.</title>
        <authorList>
            <person name="Nakanishi M."/>
            <person name="Meirelles P."/>
            <person name="Suzuki R."/>
            <person name="Takatani N."/>
            <person name="Mino S."/>
            <person name="Suda W."/>
            <person name="Oshima K."/>
            <person name="Hattori M."/>
            <person name="Ohkuma M."/>
            <person name="Hosokawa M."/>
            <person name="Miyashita K."/>
            <person name="Thompson F.L."/>
            <person name="Niwa A."/>
            <person name="Sawabe T."/>
            <person name="Sawabe T."/>
        </authorList>
    </citation>
    <scope>NUCLEOTIDE SEQUENCE [LARGE SCALE GENOMIC DNA]</scope>
    <source>
        <strain evidence="7">JCM19296</strain>
    </source>
</reference>
<keyword evidence="4" id="KW-0812">Transmembrane</keyword>